<keyword evidence="6 8" id="KW-0460">Magnesium</keyword>
<dbReference type="Pfam" id="PF17849">
    <property type="entry name" value="OB_Dis3"/>
    <property type="match status" value="1"/>
</dbReference>
<evidence type="ECO:0000256" key="8">
    <source>
        <dbReference type="HAMAP-Rule" id="MF_03045"/>
    </source>
</evidence>
<dbReference type="SMART" id="SM00955">
    <property type="entry name" value="RNB"/>
    <property type="match status" value="1"/>
</dbReference>
<keyword evidence="5 8" id="KW-0269">Exonuclease</keyword>
<organism evidence="10 11">
    <name type="scientific">Parelaphostrongylus tenuis</name>
    <name type="common">Meningeal worm</name>
    <dbReference type="NCBI Taxonomy" id="148309"/>
    <lineage>
        <taxon>Eukaryota</taxon>
        <taxon>Metazoa</taxon>
        <taxon>Ecdysozoa</taxon>
        <taxon>Nematoda</taxon>
        <taxon>Chromadorea</taxon>
        <taxon>Rhabditida</taxon>
        <taxon>Rhabditina</taxon>
        <taxon>Rhabditomorpha</taxon>
        <taxon>Strongyloidea</taxon>
        <taxon>Metastrongylidae</taxon>
        <taxon>Parelaphostrongylus</taxon>
    </lineage>
</organism>
<comment type="caution">
    <text evidence="10">The sequence shown here is derived from an EMBL/GenBank/DDBJ whole genome shotgun (WGS) entry which is preliminary data.</text>
</comment>
<dbReference type="AlphaFoldDB" id="A0AAD5M6H5"/>
<gene>
    <name evidence="10" type="ORF">KIN20_008197</name>
</gene>
<dbReference type="InterPro" id="IPR050180">
    <property type="entry name" value="RNR_Ribonuclease"/>
</dbReference>
<evidence type="ECO:0000313" key="11">
    <source>
        <dbReference type="Proteomes" id="UP001196413"/>
    </source>
</evidence>
<dbReference type="GO" id="GO:0000932">
    <property type="term" value="C:P-body"/>
    <property type="evidence" value="ECO:0007669"/>
    <property type="project" value="UniProtKB-SubCell"/>
</dbReference>
<feature type="site" description="Important for catalytic activity" evidence="8">
    <location>
        <position position="406"/>
    </location>
</feature>
<dbReference type="EMBL" id="JAHQIW010001287">
    <property type="protein sequence ID" value="KAJ1352010.1"/>
    <property type="molecule type" value="Genomic_DNA"/>
</dbReference>
<dbReference type="Proteomes" id="UP001196413">
    <property type="component" value="Unassembled WGS sequence"/>
</dbReference>
<evidence type="ECO:0000256" key="3">
    <source>
        <dbReference type="ARBA" id="ARBA00022723"/>
    </source>
</evidence>
<sequence>MERIDPKTFRTTDNLMTSIHTINNRARLWRIETLSAAQVRNHKRTRSSKHICPTTKFDLGWRTRKFEEAFIDNPDGSEYSDIAILGMRDRNRALHGDMVAFRIKPRSNWVVPDIDYQEWKEAARREDRAKDDKDSHIVTDVLDGVIESVSSCEADDLVLKEGVLPDSTLSRSSTENTEGLDYHHKCCQYEGRSVSTDKAATQLNGSLEIVDDPGNYSGMTSSKQCSYRILSELPLEEWNIPDDCLQKTAEVVGIVERKNSRLAMGRLEVSSASQRYWVKFSPTDSRLPRIMIAASQLPKEFLNRPQDFSQILFIAKILDWNDDSVMAVGEIQKQLGPAGDINVETEGLLLTSSVDVRDFPDEIISSLPSVSPEGGWKIDENEITKRRDLRNEIIFTIDPKTARDLDDALSIRACADIDGYGTPGWEVGVHIADVTYFVLEDTLLDEWAFNRATSVYLVDKVIPMLPRVLCENLCSLQPGVDRLTFSVLWKMDDKANIFDEWFGRTVIRSRVKLAYEHAQDFIENPEKDFHSTEIPEISDGVTVAEIKEKVLQLHAIAKILRQNRRQNGSLQLDQPRLNFALDDETKLPIGVSVYERKESNNLVEEFMLLANIAVAKEIEKHYETTALLRRHPPPKAKPLQNAIRTCNSIGFPISGTSSKELSSALVPFRQNTPLSRLVDQVLSQILMKAMELARYFCTGAVDSRTSYHHYALNVPLYTHFTSPIRRYPDIVVHRLLAAALNYCEPSNRSIAELETIARHCNEKKLIAKRVWETSGEIYLGVMIQRIGPIETRGVVQNVLDAAFDILIFEYGVVKRVYIKDLELSRNPIFQRSSSKLTLFWKTDNGIIEQLIQVCTIVDVVLKGLPESVKFEAVIKPKSSQESPTLFELWCDEQKCSNAECDTNVSSILPG</sequence>
<feature type="domain" description="RNB" evidence="9">
    <location>
        <begin position="386"/>
        <end position="742"/>
    </location>
</feature>
<comment type="function">
    <text evidence="8">3'-5'-exoribonuclease that specifically recognizes RNAs polyuridylated at their 3' end and mediates their degradation. Component of an exosome-independent RNA degradation pathway that mediates degradation of cytoplasmic mRNAs that have been deadenylated and subsequently uridylated at their 3'.</text>
</comment>
<dbReference type="GO" id="GO:0000175">
    <property type="term" value="F:3'-5'-RNA exonuclease activity"/>
    <property type="evidence" value="ECO:0007669"/>
    <property type="project" value="UniProtKB-UniRule"/>
</dbReference>
<dbReference type="SUPFAM" id="SSF50249">
    <property type="entry name" value="Nucleic acid-binding proteins"/>
    <property type="match status" value="2"/>
</dbReference>
<keyword evidence="2 8" id="KW-0540">Nuclease</keyword>
<evidence type="ECO:0000313" key="10">
    <source>
        <dbReference type="EMBL" id="KAJ1352010.1"/>
    </source>
</evidence>
<keyword evidence="3 8" id="KW-0479">Metal-binding</keyword>
<accession>A0AAD5M6H5</accession>
<dbReference type="EC" id="3.1.13.-" evidence="8"/>
<evidence type="ECO:0000256" key="4">
    <source>
        <dbReference type="ARBA" id="ARBA00022801"/>
    </source>
</evidence>
<evidence type="ECO:0000256" key="2">
    <source>
        <dbReference type="ARBA" id="ARBA00022722"/>
    </source>
</evidence>
<dbReference type="GO" id="GO:0008266">
    <property type="term" value="F:poly(U) RNA binding"/>
    <property type="evidence" value="ECO:0007669"/>
    <property type="project" value="UniProtKB-ARBA"/>
</dbReference>
<dbReference type="Gene3D" id="2.40.50.140">
    <property type="entry name" value="Nucleic acid-binding proteins"/>
    <property type="match status" value="1"/>
</dbReference>
<dbReference type="Gene3D" id="2.40.50.700">
    <property type="match status" value="1"/>
</dbReference>
<dbReference type="Gene3D" id="2.40.50.690">
    <property type="match status" value="1"/>
</dbReference>
<dbReference type="HAMAP" id="MF_03045">
    <property type="entry name" value="DIS3L2"/>
    <property type="match status" value="1"/>
</dbReference>
<feature type="binding site" evidence="8">
    <location>
        <position position="407"/>
    </location>
    <ligand>
        <name>Mg(2+)</name>
        <dbReference type="ChEBI" id="CHEBI:18420"/>
    </ligand>
</feature>
<dbReference type="InterPro" id="IPR041093">
    <property type="entry name" value="Dis3l2-like_C"/>
</dbReference>
<feature type="binding site" evidence="8">
    <location>
        <position position="398"/>
    </location>
    <ligand>
        <name>Mg(2+)</name>
        <dbReference type="ChEBI" id="CHEBI:18420"/>
    </ligand>
</feature>
<evidence type="ECO:0000256" key="1">
    <source>
        <dbReference type="ARBA" id="ARBA00022490"/>
    </source>
</evidence>
<dbReference type="GO" id="GO:1990074">
    <property type="term" value="P:polyuridylation-dependent mRNA catabolic process"/>
    <property type="evidence" value="ECO:0007669"/>
    <property type="project" value="UniProtKB-UniRule"/>
</dbReference>
<dbReference type="InterPro" id="IPR028591">
    <property type="entry name" value="DIS3L2"/>
</dbReference>
<evidence type="ECO:0000256" key="7">
    <source>
        <dbReference type="ARBA" id="ARBA00022884"/>
    </source>
</evidence>
<keyword evidence="4 8" id="KW-0378">Hydrolase</keyword>
<dbReference type="GO" id="GO:0000956">
    <property type="term" value="P:nuclear-transcribed mRNA catabolic process"/>
    <property type="evidence" value="ECO:0007669"/>
    <property type="project" value="UniProtKB-UniRule"/>
</dbReference>
<keyword evidence="11" id="KW-1185">Reference proteome</keyword>
<dbReference type="GO" id="GO:0010587">
    <property type="term" value="P:miRNA catabolic process"/>
    <property type="evidence" value="ECO:0007669"/>
    <property type="project" value="TreeGrafter"/>
</dbReference>
<dbReference type="PANTHER" id="PTHR23355">
    <property type="entry name" value="RIBONUCLEASE"/>
    <property type="match status" value="1"/>
</dbReference>
<keyword evidence="8" id="KW-0464">Manganese</keyword>
<dbReference type="InterPro" id="IPR012340">
    <property type="entry name" value="NA-bd_OB-fold"/>
</dbReference>
<dbReference type="Pfam" id="PF00773">
    <property type="entry name" value="RNB"/>
    <property type="match status" value="1"/>
</dbReference>
<reference evidence="10" key="1">
    <citation type="submission" date="2021-06" db="EMBL/GenBank/DDBJ databases">
        <title>Parelaphostrongylus tenuis whole genome reference sequence.</title>
        <authorList>
            <person name="Garwood T.J."/>
            <person name="Larsen P.A."/>
            <person name="Fountain-Jones N.M."/>
            <person name="Garbe J.R."/>
            <person name="Macchietto M.G."/>
            <person name="Kania S.A."/>
            <person name="Gerhold R.W."/>
            <person name="Richards J.E."/>
            <person name="Wolf T.M."/>
        </authorList>
    </citation>
    <scope>NUCLEOTIDE SEQUENCE</scope>
    <source>
        <strain evidence="10">MNPRO001-30</strain>
        <tissue evidence="10">Meninges</tissue>
    </source>
</reference>
<dbReference type="GO" id="GO:0046872">
    <property type="term" value="F:metal ion binding"/>
    <property type="evidence" value="ECO:0007669"/>
    <property type="project" value="UniProtKB-KW"/>
</dbReference>
<keyword evidence="1 8" id="KW-0963">Cytoplasm</keyword>
<protein>
    <recommendedName>
        <fullName evidence="8">DIS3-like exonuclease 2</fullName>
        <ecNumber evidence="8">3.1.13.-</ecNumber>
    </recommendedName>
</protein>
<evidence type="ECO:0000259" key="9">
    <source>
        <dbReference type="SMART" id="SM00955"/>
    </source>
</evidence>
<dbReference type="PANTHER" id="PTHR23355:SF9">
    <property type="entry name" value="DIS3-LIKE EXONUCLEASE 2"/>
    <property type="match status" value="1"/>
</dbReference>
<dbReference type="InterPro" id="IPR041505">
    <property type="entry name" value="Dis3_CSD2"/>
</dbReference>
<evidence type="ECO:0000256" key="5">
    <source>
        <dbReference type="ARBA" id="ARBA00022839"/>
    </source>
</evidence>
<dbReference type="InterPro" id="IPR022966">
    <property type="entry name" value="RNase_II/R_CS"/>
</dbReference>
<evidence type="ECO:0000256" key="6">
    <source>
        <dbReference type="ARBA" id="ARBA00022842"/>
    </source>
</evidence>
<keyword evidence="7 8" id="KW-0694">RNA-binding</keyword>
<dbReference type="InterPro" id="IPR001900">
    <property type="entry name" value="RNase_II/R"/>
</dbReference>
<comment type="similarity">
    <text evidence="8">Belongs to the RNR ribonuclease family. DIS3L2 subfamily.</text>
</comment>
<comment type="cofactor">
    <cofactor evidence="8">
        <name>Mg(2+)</name>
        <dbReference type="ChEBI" id="CHEBI:18420"/>
    </cofactor>
    <cofactor evidence="8">
        <name>Mn(2+)</name>
        <dbReference type="ChEBI" id="CHEBI:29035"/>
    </cofactor>
</comment>
<dbReference type="PROSITE" id="PS01175">
    <property type="entry name" value="RIBONUCLEASE_II"/>
    <property type="match status" value="1"/>
</dbReference>
<dbReference type="Pfam" id="PF17877">
    <property type="entry name" value="Dis3l2_C_term"/>
    <property type="match status" value="1"/>
</dbReference>
<proteinExistence type="inferred from homology"/>
<comment type="subcellular location">
    <subcellularLocation>
        <location evidence="8">Cytoplasm</location>
    </subcellularLocation>
    <subcellularLocation>
        <location evidence="8">Cytoplasm</location>
        <location evidence="8">P-body</location>
    </subcellularLocation>
</comment>
<name>A0AAD5M6H5_PARTN</name>
<dbReference type="FunFam" id="2.40.50.700:FF:000003">
    <property type="entry name" value="DIS3-like exonuclease 2"/>
    <property type="match status" value="1"/>
</dbReference>